<dbReference type="EMBL" id="JBHTHX010000108">
    <property type="protein sequence ID" value="MFD0884058.1"/>
    <property type="molecule type" value="Genomic_DNA"/>
</dbReference>
<name>A0ABW3DJL7_9ACTN</name>
<gene>
    <name evidence="1" type="ORF">ACFQ08_05750</name>
</gene>
<accession>A0ABW3DJL7</accession>
<sequence>MKIRLIGLSDETAQAVELLTQTFDVIEVSAPYPTRGTGRQIRVYLEVRLP</sequence>
<protein>
    <submittedName>
        <fullName evidence="1">Uncharacterized protein</fullName>
    </submittedName>
</protein>
<dbReference type="Proteomes" id="UP001597024">
    <property type="component" value="Unassembled WGS sequence"/>
</dbReference>
<comment type="caution">
    <text evidence="1">The sequence shown here is derived from an EMBL/GenBank/DDBJ whole genome shotgun (WGS) entry which is preliminary data.</text>
</comment>
<proteinExistence type="predicted"/>
<reference evidence="2" key="1">
    <citation type="journal article" date="2019" name="Int. J. Syst. Evol. Microbiol.">
        <title>The Global Catalogue of Microorganisms (GCM) 10K type strain sequencing project: providing services to taxonomists for standard genome sequencing and annotation.</title>
        <authorList>
            <consortium name="The Broad Institute Genomics Platform"/>
            <consortium name="The Broad Institute Genome Sequencing Center for Infectious Disease"/>
            <person name="Wu L."/>
            <person name="Ma J."/>
        </authorList>
    </citation>
    <scope>NUCLEOTIDE SEQUENCE [LARGE SCALE GENOMIC DNA]</scope>
    <source>
        <strain evidence="2">CCUG 62974</strain>
    </source>
</reference>
<organism evidence="1 2">
    <name type="scientific">Streptosporangium algeriense</name>
    <dbReference type="NCBI Taxonomy" id="1682748"/>
    <lineage>
        <taxon>Bacteria</taxon>
        <taxon>Bacillati</taxon>
        <taxon>Actinomycetota</taxon>
        <taxon>Actinomycetes</taxon>
        <taxon>Streptosporangiales</taxon>
        <taxon>Streptosporangiaceae</taxon>
        <taxon>Streptosporangium</taxon>
    </lineage>
</organism>
<evidence type="ECO:0000313" key="1">
    <source>
        <dbReference type="EMBL" id="MFD0884058.1"/>
    </source>
</evidence>
<keyword evidence="2" id="KW-1185">Reference proteome</keyword>
<evidence type="ECO:0000313" key="2">
    <source>
        <dbReference type="Proteomes" id="UP001597024"/>
    </source>
</evidence>